<keyword evidence="3" id="KW-1185">Reference proteome</keyword>
<evidence type="ECO:0000313" key="3">
    <source>
        <dbReference type="Proteomes" id="UP000007054"/>
    </source>
</evidence>
<feature type="transmembrane region" description="Helical" evidence="1">
    <location>
        <begin position="411"/>
        <end position="428"/>
    </location>
</feature>
<evidence type="ECO:0000256" key="1">
    <source>
        <dbReference type="SAM" id="Phobius"/>
    </source>
</evidence>
<organism evidence="2 3">
    <name type="scientific">Ruminococcus champanellensis (strain DSM 18848 / JCM 17042 / KCTC 15320 / 18P13)</name>
    <dbReference type="NCBI Taxonomy" id="213810"/>
    <lineage>
        <taxon>Bacteria</taxon>
        <taxon>Bacillati</taxon>
        <taxon>Bacillota</taxon>
        <taxon>Clostridia</taxon>
        <taxon>Eubacteriales</taxon>
        <taxon>Oscillospiraceae</taxon>
        <taxon>Ruminococcus</taxon>
    </lineage>
</organism>
<dbReference type="HOGENOM" id="CLU_008413_0_0_9"/>
<dbReference type="PATRIC" id="fig|213810.4.peg.1232"/>
<feature type="transmembrane region" description="Helical" evidence="1">
    <location>
        <begin position="20"/>
        <end position="41"/>
    </location>
</feature>
<feature type="transmembrane region" description="Helical" evidence="1">
    <location>
        <begin position="160"/>
        <end position="184"/>
    </location>
</feature>
<reference evidence="2" key="2">
    <citation type="submission" date="2010-03" db="EMBL/GenBank/DDBJ databases">
        <authorList>
            <person name="Pajon A."/>
        </authorList>
    </citation>
    <scope>NUCLEOTIDE SEQUENCE</scope>
    <source>
        <strain evidence="2">Type strain: 18P13</strain>
    </source>
</reference>
<evidence type="ECO:0000313" key="2">
    <source>
        <dbReference type="EMBL" id="CBL17458.1"/>
    </source>
</evidence>
<reference evidence="2" key="1">
    <citation type="submission" date="2010-03" db="EMBL/GenBank/DDBJ databases">
        <title>The genome sequence of Ruminococcus sp. 18P13.</title>
        <authorList>
            <consortium name="metaHIT consortium -- http://www.metahit.eu/"/>
            <person name="Pajon A."/>
            <person name="Turner K."/>
            <person name="Parkhill J."/>
            <person name="Bernalier A."/>
        </authorList>
    </citation>
    <scope>NUCLEOTIDE SEQUENCE [LARGE SCALE GENOMIC DNA]</scope>
    <source>
        <strain evidence="2">Type strain: 18P13</strain>
    </source>
</reference>
<keyword evidence="1" id="KW-1133">Transmembrane helix</keyword>
<dbReference type="PANTHER" id="PTHR38454">
    <property type="entry name" value="INTEGRAL MEMBRANE PROTEIN-RELATED"/>
    <property type="match status" value="1"/>
</dbReference>
<proteinExistence type="predicted"/>
<feature type="transmembrane region" description="Helical" evidence="1">
    <location>
        <begin position="331"/>
        <end position="353"/>
    </location>
</feature>
<dbReference type="EMBL" id="FP929052">
    <property type="protein sequence ID" value="CBL17458.1"/>
    <property type="molecule type" value="Genomic_DNA"/>
</dbReference>
<accession>D4LCW3</accession>
<feature type="transmembrane region" description="Helical" evidence="1">
    <location>
        <begin position="232"/>
        <end position="255"/>
    </location>
</feature>
<dbReference type="Pfam" id="PF09586">
    <property type="entry name" value="YfhO"/>
    <property type="match status" value="1"/>
</dbReference>
<dbReference type="KEGG" id="rch:RUM_13360"/>
<feature type="transmembrane region" description="Helical" evidence="1">
    <location>
        <begin position="299"/>
        <end position="319"/>
    </location>
</feature>
<dbReference type="STRING" id="213810.RUM_13360"/>
<dbReference type="Proteomes" id="UP000007054">
    <property type="component" value="Chromosome"/>
</dbReference>
<name>D4LCW3_RUMC1</name>
<sequence>MQRVLKLAGRISRRAERHPLLWCFLLPCLLFGFGFVIQGIYPFGNAQILVTDLWHQYYPFLRLLQEKLQTGGSMLYTWRSGLGTNFLSLASYYTASPLNLLVLFVPAVWLREALTLFVMMKVGFAGLFCGMLLKDLFHRRDMSLVCFSMLYALCDYMTGYYWNVMWLDTVALLPLVMLGLVWLVRDGKRWLYPLALGLSLISNYYIGYMTCIFSVLAFFVLCICLGRSIRQWLLAGIRFAYCSLIGGGLSAWLLLPAYRALGLSYSANSQFPKKALWQLDWRDMLSNLLSFQRPTSLEGLPNVSCGMLCVVLFFAFISAKKIPLREKLCAVSLLGFLFASCSLNILNYIWHGFHFTNMLPYRFSFLISFVLVVLSYRAYCTLDRWQRFQFVPILLGTGALCILSWGRQTRFAVICSGLLGIGFLLLLLARQFRQCSRRELNRILVIAVTVEMLFQVRLGNQQVGSTNREVYPRNNVQMETLLEQLSLQDADFYRAEESRTYTLNEGALMGFNGVSQFSSSANVAVTGMLKRIGLSAGENANRYCYSASTPFTNMLLGVRYVFAVDGYLPDAALYTEVLSAAPVTAYRTNYALPLGYMVEEDVLNCAMTSGGNVFHNQNKLFSAMTGIPKDLFSAELPSGTRHTDITADSNHYGSYHICAGSAPGRAAFDFTPAEDGIYYAYVSGGGIKNVEVDRLGIQPQSYNMERRPYLFPLGSISAGETVSIGGEIPADTDQYLTLYVYRLNRQVLEEGYQRLGDEVLTDLQVKDTSVSGNVTVRTEGMLYCSIPFEPGWSAQVDGEPAELVPLCGAMTGIRLTPGTHSIRLNYVPDGFREGVLITGASVLLLGADLAAACVWKKRRKKVHPCEPSNA</sequence>
<keyword evidence="1" id="KW-0812">Transmembrane</keyword>
<feature type="transmembrane region" description="Helical" evidence="1">
    <location>
        <begin position="359"/>
        <end position="376"/>
    </location>
</feature>
<dbReference type="InterPro" id="IPR018580">
    <property type="entry name" value="Uncharacterised_YfhO"/>
</dbReference>
<protein>
    <submittedName>
        <fullName evidence="2">Predicted membrane protein</fullName>
    </submittedName>
</protein>
<dbReference type="PANTHER" id="PTHR38454:SF1">
    <property type="entry name" value="INTEGRAL MEMBRANE PROTEIN"/>
    <property type="match status" value="1"/>
</dbReference>
<gene>
    <name evidence="2" type="ordered locus">RUM_13360</name>
</gene>
<keyword evidence="1" id="KW-0472">Membrane</keyword>
<feature type="transmembrane region" description="Helical" evidence="1">
    <location>
        <begin position="204"/>
        <end position="225"/>
    </location>
</feature>
<dbReference type="AlphaFoldDB" id="D4LCW3"/>